<feature type="region of interest" description="Disordered" evidence="1">
    <location>
        <begin position="15"/>
        <end position="34"/>
    </location>
</feature>
<keyword evidence="3" id="KW-1185">Reference proteome</keyword>
<dbReference type="AlphaFoldDB" id="A0AAE1D0A1"/>
<reference evidence="2" key="1">
    <citation type="journal article" date="2023" name="G3 (Bethesda)">
        <title>A reference genome for the long-term kleptoplast-retaining sea slug Elysia crispata morphotype clarki.</title>
        <authorList>
            <person name="Eastman K.E."/>
            <person name="Pendleton A.L."/>
            <person name="Shaikh M.A."/>
            <person name="Suttiyut T."/>
            <person name="Ogas R."/>
            <person name="Tomko P."/>
            <person name="Gavelis G."/>
            <person name="Widhalm J.R."/>
            <person name="Wisecaver J.H."/>
        </authorList>
    </citation>
    <scope>NUCLEOTIDE SEQUENCE</scope>
    <source>
        <strain evidence="2">ECLA1</strain>
    </source>
</reference>
<gene>
    <name evidence="2" type="ORF">RRG08_011654</name>
</gene>
<feature type="compositionally biased region" description="Basic residues" evidence="1">
    <location>
        <begin position="20"/>
        <end position="31"/>
    </location>
</feature>
<comment type="caution">
    <text evidence="2">The sequence shown here is derived from an EMBL/GenBank/DDBJ whole genome shotgun (WGS) entry which is preliminary data.</text>
</comment>
<name>A0AAE1D0A1_9GAST</name>
<protein>
    <submittedName>
        <fullName evidence="2">Uncharacterized protein</fullName>
    </submittedName>
</protein>
<dbReference type="Proteomes" id="UP001283361">
    <property type="component" value="Unassembled WGS sequence"/>
</dbReference>
<evidence type="ECO:0000256" key="1">
    <source>
        <dbReference type="SAM" id="MobiDB-lite"/>
    </source>
</evidence>
<proteinExistence type="predicted"/>
<dbReference type="EMBL" id="JAWDGP010006009">
    <property type="protein sequence ID" value="KAK3748572.1"/>
    <property type="molecule type" value="Genomic_DNA"/>
</dbReference>
<evidence type="ECO:0000313" key="2">
    <source>
        <dbReference type="EMBL" id="KAK3748572.1"/>
    </source>
</evidence>
<sequence length="70" mass="7691">MESVGGLVPHIAALLEPRKRNTPHPQSRRQATRSSGNLLCRQLLVFACFVYLPGTTNTDGTQKVLIFGRA</sequence>
<accession>A0AAE1D0A1</accession>
<evidence type="ECO:0000313" key="3">
    <source>
        <dbReference type="Proteomes" id="UP001283361"/>
    </source>
</evidence>
<organism evidence="2 3">
    <name type="scientific">Elysia crispata</name>
    <name type="common">lettuce slug</name>
    <dbReference type="NCBI Taxonomy" id="231223"/>
    <lineage>
        <taxon>Eukaryota</taxon>
        <taxon>Metazoa</taxon>
        <taxon>Spiralia</taxon>
        <taxon>Lophotrochozoa</taxon>
        <taxon>Mollusca</taxon>
        <taxon>Gastropoda</taxon>
        <taxon>Heterobranchia</taxon>
        <taxon>Euthyneura</taxon>
        <taxon>Panpulmonata</taxon>
        <taxon>Sacoglossa</taxon>
        <taxon>Placobranchoidea</taxon>
        <taxon>Plakobranchidae</taxon>
        <taxon>Elysia</taxon>
    </lineage>
</organism>